<protein>
    <submittedName>
        <fullName evidence="6">Bifunctional (P)ppGpp synthetase/guanosine-3',5'-bis(Diphosphate) 3'-pyrophosphohydrolase</fullName>
    </submittedName>
</protein>
<dbReference type="Pfam" id="PF04607">
    <property type="entry name" value="RelA_SpoT"/>
    <property type="match status" value="1"/>
</dbReference>
<dbReference type="Gene3D" id="3.10.20.30">
    <property type="match status" value="1"/>
</dbReference>
<dbReference type="SUPFAM" id="SSF81271">
    <property type="entry name" value="TGS-like"/>
    <property type="match status" value="1"/>
</dbReference>
<dbReference type="Proteomes" id="UP000593591">
    <property type="component" value="Chromosome"/>
</dbReference>
<dbReference type="PANTHER" id="PTHR21262:SF31">
    <property type="entry name" value="GTP PYROPHOSPHOKINASE"/>
    <property type="match status" value="1"/>
</dbReference>
<dbReference type="Gene3D" id="1.10.3210.10">
    <property type="entry name" value="Hypothetical protein af1432"/>
    <property type="match status" value="1"/>
</dbReference>
<dbReference type="GO" id="GO:0015949">
    <property type="term" value="P:nucleobase-containing small molecule interconversion"/>
    <property type="evidence" value="ECO:0007669"/>
    <property type="project" value="UniProtKB-ARBA"/>
</dbReference>
<dbReference type="GO" id="GO:0005886">
    <property type="term" value="C:plasma membrane"/>
    <property type="evidence" value="ECO:0007669"/>
    <property type="project" value="TreeGrafter"/>
</dbReference>
<feature type="domain" description="TGS" evidence="5">
    <location>
        <begin position="397"/>
        <end position="460"/>
    </location>
</feature>
<dbReference type="SMART" id="SM00471">
    <property type="entry name" value="HDc"/>
    <property type="match status" value="1"/>
</dbReference>
<dbReference type="Pfam" id="PF13328">
    <property type="entry name" value="HD_4"/>
    <property type="match status" value="1"/>
</dbReference>
<dbReference type="CDD" id="cd00077">
    <property type="entry name" value="HDc"/>
    <property type="match status" value="1"/>
</dbReference>
<gene>
    <name evidence="6" type="ORF">DYE49_04340</name>
</gene>
<dbReference type="SUPFAM" id="SSF109604">
    <property type="entry name" value="HD-domain/PDEase-like"/>
    <property type="match status" value="1"/>
</dbReference>
<dbReference type="GO" id="GO:0015969">
    <property type="term" value="P:guanosine tetraphosphate metabolic process"/>
    <property type="evidence" value="ECO:0007669"/>
    <property type="project" value="InterPro"/>
</dbReference>
<comment type="function">
    <text evidence="2">In eubacteria ppGpp (guanosine 3'-diphosphate 5'-diphosphate) is a mediator of the stringent response that coordinates a variety of cellular activities in response to changes in nutritional abundance.</text>
</comment>
<dbReference type="GO" id="GO:0016787">
    <property type="term" value="F:hydrolase activity"/>
    <property type="evidence" value="ECO:0007669"/>
    <property type="project" value="UniProtKB-KW"/>
</dbReference>
<evidence type="ECO:0000259" key="3">
    <source>
        <dbReference type="PROSITE" id="PS51671"/>
    </source>
</evidence>
<dbReference type="KEGG" id="trc:DYE49_04340"/>
<sequence length="734" mass="83947">MQIQNKIYTFEDVKNVYSKYIHNKDDLARIEKAYRFAEKKHEGQVRKSGDPYISHCIGVAEILAELETGPNTIMTGFLHDTIEDTDTTKEEIQKEFGDEVADLVEALTKVTRLSDYKNVEFTAENHRKIFVAMAKDVRAIIVKLADRLHNMRTLQFQPEHKQIRISKETLEVYEPIAHRLGLYKIQTELEEIALWYLDRKAYEEIEKRINDTAEDAHAALAVAKEDLIKILEPTKIPFTISDRVKSVYSIYKKMSSKHYSFDQIYDLMALRIITDTEQDCYAILGYVHANFKPVPGRFKDYIAMPKPNMYQSLHTTIVSNTGRVFEVQIRTKQMDEIAEGGIAAHWRYKENSKYDPKLEQQEIENQLHWFKDFVNITNDDLDSSTKEYVDTLSHDIFDANVYVFTPKGNVICLPAGSTPLDFGYRIHSDVGEHVQGAKVNGILVPLSATLQTGDIVEVMTNKDAHPNTEWLNIAKTNFAKSKIRRYLVKLNADYVREENIKKGRQTLIDSFRERKINADISQALTKKVLQTFKVDSPEELFLMLYGKTIQPMQIIEASEIEYTGKMTSEQIIESINSRNHRTNTSDPIVLANGDTVMNSLANCCTPIPGDEIIGFVSTGQGVKVHRKDCPNINRDGVQDRLIEVKWNPDVTKKSEYPVDLAIECHDRDRLLIDIVNALAGMEAKVTMIQAKLHPSNKTTTVSATILAKDIEQLGHFMHAVNNVKGVYQIRRITH</sequence>
<comment type="similarity">
    <text evidence="2">Belongs to the relA/spoT family.</text>
</comment>
<evidence type="ECO:0000256" key="1">
    <source>
        <dbReference type="ARBA" id="ARBA00025704"/>
    </source>
</evidence>
<comment type="pathway">
    <text evidence="1">Purine metabolism.</text>
</comment>
<evidence type="ECO:0000256" key="2">
    <source>
        <dbReference type="RuleBase" id="RU003847"/>
    </source>
</evidence>
<evidence type="ECO:0000313" key="7">
    <source>
        <dbReference type="Proteomes" id="UP000593591"/>
    </source>
</evidence>
<dbReference type="InterPro" id="IPR004811">
    <property type="entry name" value="RelA/Spo_fam"/>
</dbReference>
<evidence type="ECO:0000259" key="5">
    <source>
        <dbReference type="PROSITE" id="PS51880"/>
    </source>
</evidence>
<dbReference type="PROSITE" id="PS51671">
    <property type="entry name" value="ACT"/>
    <property type="match status" value="1"/>
</dbReference>
<dbReference type="InterPro" id="IPR002912">
    <property type="entry name" value="ACT_dom"/>
</dbReference>
<dbReference type="FunFam" id="3.10.20.30:FF:000002">
    <property type="entry name" value="GTP pyrophosphokinase (RelA/SpoT)"/>
    <property type="match status" value="1"/>
</dbReference>
<dbReference type="InterPro" id="IPR012676">
    <property type="entry name" value="TGS-like"/>
</dbReference>
<feature type="domain" description="ACT" evidence="3">
    <location>
        <begin position="659"/>
        <end position="734"/>
    </location>
</feature>
<reference evidence="6 7" key="1">
    <citation type="submission" date="2018-08" db="EMBL/GenBank/DDBJ databases">
        <title>The first complete genome of Treponema rectale (CHPAT), a commensal spirochete of the bovine rectum.</title>
        <authorList>
            <person name="Staton G.J."/>
            <person name="Clegg S.R."/>
            <person name="Carter S.D."/>
            <person name="Radford A.D."/>
            <person name="Darby A."/>
            <person name="Hall N."/>
            <person name="Birtles R.J."/>
            <person name="Evans N.J."/>
        </authorList>
    </citation>
    <scope>NUCLEOTIDE SEQUENCE [LARGE SCALE GENOMIC DNA]</scope>
    <source>
        <strain evidence="6 7">CHPA</strain>
    </source>
</reference>
<proteinExistence type="inferred from homology"/>
<dbReference type="InterPro" id="IPR004095">
    <property type="entry name" value="TGS"/>
</dbReference>
<dbReference type="InterPro" id="IPR006674">
    <property type="entry name" value="HD_domain"/>
</dbReference>
<keyword evidence="6" id="KW-0378">Hydrolase</keyword>
<dbReference type="InterPro" id="IPR033655">
    <property type="entry name" value="TGS_RelA/SpoT"/>
</dbReference>
<dbReference type="EMBL" id="CP031517">
    <property type="protein sequence ID" value="QOS39733.1"/>
    <property type="molecule type" value="Genomic_DNA"/>
</dbReference>
<dbReference type="Pfam" id="PF02824">
    <property type="entry name" value="TGS"/>
    <property type="match status" value="1"/>
</dbReference>
<dbReference type="SUPFAM" id="SSF81301">
    <property type="entry name" value="Nucleotidyltransferase"/>
    <property type="match status" value="1"/>
</dbReference>
<dbReference type="PROSITE" id="PS51831">
    <property type="entry name" value="HD"/>
    <property type="match status" value="1"/>
</dbReference>
<dbReference type="PROSITE" id="PS51880">
    <property type="entry name" value="TGS"/>
    <property type="match status" value="1"/>
</dbReference>
<dbReference type="InterPro" id="IPR012675">
    <property type="entry name" value="Beta-grasp_dom_sf"/>
</dbReference>
<dbReference type="FunFam" id="3.30.460.10:FF:000001">
    <property type="entry name" value="GTP pyrophosphokinase RelA"/>
    <property type="match status" value="1"/>
</dbReference>
<dbReference type="AlphaFoldDB" id="A0A7M1XJM4"/>
<dbReference type="Pfam" id="PF13291">
    <property type="entry name" value="ACT_4"/>
    <property type="match status" value="1"/>
</dbReference>
<dbReference type="InterPro" id="IPR003607">
    <property type="entry name" value="HD/PDEase_dom"/>
</dbReference>
<dbReference type="FunFam" id="1.10.3210.10:FF:000001">
    <property type="entry name" value="GTP pyrophosphokinase RelA"/>
    <property type="match status" value="1"/>
</dbReference>
<dbReference type="InterPro" id="IPR043519">
    <property type="entry name" value="NT_sf"/>
</dbReference>
<feature type="domain" description="HD" evidence="4">
    <location>
        <begin position="52"/>
        <end position="151"/>
    </location>
</feature>
<dbReference type="Gene3D" id="3.30.70.260">
    <property type="match status" value="1"/>
</dbReference>
<accession>A0A7M1XJM4</accession>
<dbReference type="PANTHER" id="PTHR21262">
    <property type="entry name" value="GUANOSINE-3',5'-BIS DIPHOSPHATE 3'-PYROPHOSPHOHYDROLASE"/>
    <property type="match status" value="1"/>
</dbReference>
<evidence type="ECO:0000259" key="4">
    <source>
        <dbReference type="PROSITE" id="PS51831"/>
    </source>
</evidence>
<dbReference type="Gene3D" id="3.30.460.10">
    <property type="entry name" value="Beta Polymerase, domain 2"/>
    <property type="match status" value="1"/>
</dbReference>
<dbReference type="CDD" id="cd01668">
    <property type="entry name" value="TGS_RSH"/>
    <property type="match status" value="1"/>
</dbReference>
<organism evidence="6 7">
    <name type="scientific">Treponema rectale</name>
    <dbReference type="NCBI Taxonomy" id="744512"/>
    <lineage>
        <taxon>Bacteria</taxon>
        <taxon>Pseudomonadati</taxon>
        <taxon>Spirochaetota</taxon>
        <taxon>Spirochaetia</taxon>
        <taxon>Spirochaetales</taxon>
        <taxon>Treponemataceae</taxon>
        <taxon>Treponema</taxon>
    </lineage>
</organism>
<dbReference type="CDD" id="cd05399">
    <property type="entry name" value="NT_Rel-Spo_like"/>
    <property type="match status" value="1"/>
</dbReference>
<dbReference type="NCBIfam" id="TIGR00691">
    <property type="entry name" value="spoT_relA"/>
    <property type="match status" value="1"/>
</dbReference>
<dbReference type="InterPro" id="IPR007685">
    <property type="entry name" value="RelA_SpoT"/>
</dbReference>
<name>A0A7M1XJM4_9SPIR</name>
<evidence type="ECO:0000313" key="6">
    <source>
        <dbReference type="EMBL" id="QOS39733.1"/>
    </source>
</evidence>
<dbReference type="SMART" id="SM00954">
    <property type="entry name" value="RelA_SpoT"/>
    <property type="match status" value="1"/>
</dbReference>